<dbReference type="KEGG" id="ccar:109102824"/>
<protein>
    <submittedName>
        <fullName evidence="6 7">GTPase IMAP family member 8-like</fullName>
    </submittedName>
</protein>
<evidence type="ECO:0000313" key="7">
    <source>
        <dbReference type="RefSeq" id="XP_042578338.1"/>
    </source>
</evidence>
<dbReference type="RefSeq" id="XP_042578339.1">
    <property type="nucleotide sequence ID" value="XM_042722405.1"/>
</dbReference>
<evidence type="ECO:0000313" key="6">
    <source>
        <dbReference type="RefSeq" id="XP_042578337.1"/>
    </source>
</evidence>
<dbReference type="FunFam" id="3.40.50.300:FF:000366">
    <property type="entry name" value="GTPase, IMAP family member 2"/>
    <property type="match status" value="1"/>
</dbReference>
<feature type="domain" description="AIG1-type G" evidence="5">
    <location>
        <begin position="198"/>
        <end position="398"/>
    </location>
</feature>
<proteinExistence type="inferred from homology"/>
<dbReference type="Proteomes" id="UP001155660">
    <property type="component" value="Chromosome B4"/>
</dbReference>
<sequence length="513" mass="59998">MMAGKIRGLNVVLLGRSGIGKSASGNTILGKEAFKSKKSSTSVTRDIAAESGMICGRWVTVFDTPGLFSTELSDHEIQKKFLKTFQQCESDSCVFLLVIKVDRFTGKEREAVEKIEKLLGDERLKKTWILFTRGDKLEDENMTIEEYISQSEPLKKVVQKYDKRYHVFNNKTKQPSVQARLLLEKCIQSLKDAPVDRLSSRRIVLLGKTGVGKSAAGNTILGWREFISVQSMSSVIRVCSEVHATVSGRSVSVVDTPPFFDTQMRPEELVTEIARSVYLSSPGPHAFLIVLRVIDRFTEQEQKIPQMIEMMLGQEVFKYSIILFTHGDLLEDEPIEDLIVENRRLRHLVQQCGGRYHIFNNRDLNNREQVNDLLQKIDSMIAQNGGGHYSNQMYEDAQNFRREEEKQRLRHEENRRREEKQRHEMEKVRAEFEANRSEQERLRAERQRDEEKRRREEKQIQEEMERVRKEMEERFRAEYEAERSERERLRAERQRDEEKRRRGEKQKEACVCS</sequence>
<feature type="domain" description="AIG1-type G" evidence="5">
    <location>
        <begin position="6"/>
        <end position="197"/>
    </location>
</feature>
<keyword evidence="2" id="KW-0547">Nucleotide-binding</keyword>
<organism evidence="7">
    <name type="scientific">Cyprinus carpio</name>
    <name type="common">Common carp</name>
    <dbReference type="NCBI Taxonomy" id="7962"/>
    <lineage>
        <taxon>Eukaryota</taxon>
        <taxon>Metazoa</taxon>
        <taxon>Chordata</taxon>
        <taxon>Craniata</taxon>
        <taxon>Vertebrata</taxon>
        <taxon>Euteleostomi</taxon>
        <taxon>Actinopterygii</taxon>
        <taxon>Neopterygii</taxon>
        <taxon>Teleostei</taxon>
        <taxon>Ostariophysi</taxon>
        <taxon>Cypriniformes</taxon>
        <taxon>Cyprinidae</taxon>
        <taxon>Cyprininae</taxon>
        <taxon>Cyprinus</taxon>
    </lineage>
</organism>
<keyword evidence="3" id="KW-0342">GTP-binding</keyword>
<dbReference type="GeneID" id="109102824"/>
<dbReference type="RefSeq" id="XP_042578337.1">
    <property type="nucleotide sequence ID" value="XM_042722403.1"/>
</dbReference>
<evidence type="ECO:0000259" key="5">
    <source>
        <dbReference type="PROSITE" id="PS51720"/>
    </source>
</evidence>
<dbReference type="InterPro" id="IPR006703">
    <property type="entry name" value="G_AIG1"/>
</dbReference>
<dbReference type="OrthoDB" id="8954335at2759"/>
<evidence type="ECO:0000256" key="2">
    <source>
        <dbReference type="ARBA" id="ARBA00022741"/>
    </source>
</evidence>
<evidence type="ECO:0000256" key="1">
    <source>
        <dbReference type="ARBA" id="ARBA00008535"/>
    </source>
</evidence>
<dbReference type="CDD" id="cd01852">
    <property type="entry name" value="AIG1"/>
    <property type="match status" value="1"/>
</dbReference>
<dbReference type="FunFam" id="3.40.50.300:FF:001809">
    <property type="entry name" value="Si:ch1073-365p7.2"/>
    <property type="match status" value="1"/>
</dbReference>
<dbReference type="InterPro" id="IPR045058">
    <property type="entry name" value="GIMA/IAN/Toc"/>
</dbReference>
<dbReference type="AlphaFoldDB" id="A0A9Q9W7M8"/>
<dbReference type="Pfam" id="PF04548">
    <property type="entry name" value="AIG1"/>
    <property type="match status" value="2"/>
</dbReference>
<dbReference type="RefSeq" id="XP_042578338.1">
    <property type="nucleotide sequence ID" value="XM_042722404.1"/>
</dbReference>
<reference evidence="6 7" key="1">
    <citation type="submission" date="2025-04" db="UniProtKB">
        <authorList>
            <consortium name="RefSeq"/>
        </authorList>
    </citation>
    <scope>IDENTIFICATION</scope>
    <source>
        <tissue evidence="6 7">Muscle</tissue>
    </source>
</reference>
<dbReference type="PANTHER" id="PTHR10903:SF186">
    <property type="entry name" value="GTPASE IMAP FAMILY MEMBER 4-LIKE-RELATED"/>
    <property type="match status" value="1"/>
</dbReference>
<gene>
    <name evidence="6 7 8" type="primary">LOC109102824</name>
</gene>
<comment type="similarity">
    <text evidence="1">Belongs to the TRAFAC class TrmE-Era-EngA-EngB-Septin-like GTPase superfamily. AIG1/Toc34/Toc159-like paraseptin GTPase family. IAN subfamily.</text>
</comment>
<evidence type="ECO:0000256" key="3">
    <source>
        <dbReference type="ARBA" id="ARBA00023134"/>
    </source>
</evidence>
<evidence type="ECO:0000256" key="4">
    <source>
        <dbReference type="SAM" id="MobiDB-lite"/>
    </source>
</evidence>
<feature type="region of interest" description="Disordered" evidence="4">
    <location>
        <begin position="402"/>
        <end position="513"/>
    </location>
</feature>
<evidence type="ECO:0000313" key="8">
    <source>
        <dbReference type="RefSeq" id="XP_042578339.1"/>
    </source>
</evidence>
<dbReference type="PROSITE" id="PS51720">
    <property type="entry name" value="G_AIG1"/>
    <property type="match status" value="2"/>
</dbReference>
<dbReference type="PANTHER" id="PTHR10903">
    <property type="entry name" value="GTPASE, IMAP FAMILY MEMBER-RELATED"/>
    <property type="match status" value="1"/>
</dbReference>
<dbReference type="GO" id="GO:0005525">
    <property type="term" value="F:GTP binding"/>
    <property type="evidence" value="ECO:0007669"/>
    <property type="project" value="UniProtKB-KW"/>
</dbReference>
<accession>A0A9Q9W7M8</accession>
<name>A0A9Q9W7M8_CYPCA</name>